<feature type="compositionally biased region" description="Polar residues" evidence="1">
    <location>
        <begin position="282"/>
        <end position="297"/>
    </location>
</feature>
<feature type="compositionally biased region" description="Basic and acidic residues" evidence="1">
    <location>
        <begin position="260"/>
        <end position="273"/>
    </location>
</feature>
<feature type="region of interest" description="Disordered" evidence="1">
    <location>
        <begin position="1"/>
        <end position="192"/>
    </location>
</feature>
<feature type="region of interest" description="Disordered" evidence="1">
    <location>
        <begin position="719"/>
        <end position="803"/>
    </location>
</feature>
<evidence type="ECO:0000313" key="2">
    <source>
        <dbReference type="EMBL" id="KAK1690245.1"/>
    </source>
</evidence>
<feature type="compositionally biased region" description="Polar residues" evidence="1">
    <location>
        <begin position="719"/>
        <end position="736"/>
    </location>
</feature>
<feature type="compositionally biased region" description="Polar residues" evidence="1">
    <location>
        <begin position="51"/>
        <end position="61"/>
    </location>
</feature>
<feature type="compositionally biased region" description="Low complexity" evidence="1">
    <location>
        <begin position="1"/>
        <end position="16"/>
    </location>
</feature>
<dbReference type="RefSeq" id="XP_060433940.1">
    <property type="nucleotide sequence ID" value="XM_060566935.1"/>
</dbReference>
<feature type="region of interest" description="Disordered" evidence="1">
    <location>
        <begin position="863"/>
        <end position="1018"/>
    </location>
</feature>
<keyword evidence="3" id="KW-1185">Reference proteome</keyword>
<comment type="caution">
    <text evidence="2">The sequence shown here is derived from an EMBL/GenBank/DDBJ whole genome shotgun (WGS) entry which is preliminary data.</text>
</comment>
<feature type="compositionally biased region" description="Low complexity" evidence="1">
    <location>
        <begin position="169"/>
        <end position="179"/>
    </location>
</feature>
<reference evidence="2" key="1">
    <citation type="submission" date="2021-06" db="EMBL/GenBank/DDBJ databases">
        <title>Comparative genomics, transcriptomics and evolutionary studies reveal genomic signatures of adaptation to plant cell wall in hemibiotrophic fungi.</title>
        <authorList>
            <consortium name="DOE Joint Genome Institute"/>
            <person name="Baroncelli R."/>
            <person name="Diaz J.F."/>
            <person name="Benocci T."/>
            <person name="Peng M."/>
            <person name="Battaglia E."/>
            <person name="Haridas S."/>
            <person name="Andreopoulos W."/>
            <person name="Labutti K."/>
            <person name="Pangilinan J."/>
            <person name="Floch G.L."/>
            <person name="Makela M.R."/>
            <person name="Henrissat B."/>
            <person name="Grigoriev I.V."/>
            <person name="Crouch J.A."/>
            <person name="De Vries R.P."/>
            <person name="Sukno S.A."/>
            <person name="Thon M.R."/>
        </authorList>
    </citation>
    <scope>NUCLEOTIDE SEQUENCE</scope>
    <source>
        <strain evidence="2">CBS 193.32</strain>
    </source>
</reference>
<evidence type="ECO:0000313" key="3">
    <source>
        <dbReference type="Proteomes" id="UP001224890"/>
    </source>
</evidence>
<dbReference type="AlphaFoldDB" id="A0AAJ0AWQ5"/>
<feature type="region of interest" description="Disordered" evidence="1">
    <location>
        <begin position="237"/>
        <end position="302"/>
    </location>
</feature>
<organism evidence="2 3">
    <name type="scientific">Colletotrichum godetiae</name>
    <dbReference type="NCBI Taxonomy" id="1209918"/>
    <lineage>
        <taxon>Eukaryota</taxon>
        <taxon>Fungi</taxon>
        <taxon>Dikarya</taxon>
        <taxon>Ascomycota</taxon>
        <taxon>Pezizomycotina</taxon>
        <taxon>Sordariomycetes</taxon>
        <taxon>Hypocreomycetidae</taxon>
        <taxon>Glomerellales</taxon>
        <taxon>Glomerellaceae</taxon>
        <taxon>Colletotrichum</taxon>
        <taxon>Colletotrichum acutatum species complex</taxon>
    </lineage>
</organism>
<feature type="compositionally biased region" description="Polar residues" evidence="1">
    <location>
        <begin position="863"/>
        <end position="872"/>
    </location>
</feature>
<feature type="compositionally biased region" description="Basic and acidic residues" evidence="1">
    <location>
        <begin position="987"/>
        <end position="1007"/>
    </location>
</feature>
<dbReference type="GeneID" id="85451461"/>
<evidence type="ECO:0000256" key="1">
    <source>
        <dbReference type="SAM" id="MobiDB-lite"/>
    </source>
</evidence>
<sequence length="1018" mass="110145">MTSPSSSSEQSTTSTTPFRLRNGAPISRKLVKIPKDQQAIFSDPEGPWISTLKNNPQQNTARVPPKVLEQIKYFHTSRTLPPPAQKPNGPLSSEPTASVSENTPNGQQEDESDSEPEVPVSSWAESPPRPPRRELQETPSPAPSIRSQIMTQDQSVVGRIISQSPPPQTRSSPQIQSSPPIVPATKRQISPPTGLKRHLQLDAFPSSSAGVEDELETAIPGALCEATSPINRRAARLTTASQAATSPPCGQGSMVPSTYKDIKSSDKVEEPVYKKRRMKAVNMSQSSQEVEQDGTSAETDRQSIAPLPQTYQGALQTSSGFPLASAPLVTDEQPKLGTAKVVKGTPSLSGTAGPVYRAEETSHPDPKPWGEHVRATLESGRKVQDNVSLATRQVSSEGGSLKSSKDEVQRQKAISYLNEAWKQHGLDWIPTAFQHLRSTLTVQSLQVLMNVTHQASKNGTQLSELWLKPDGPLYKAASKLADGKLILSKEVAEASLSLFEAEKSKAAKARGTAPGEGRPAPAESSSRPASRHGTISQVAPVNPSPPTSPNSMQGVQSTASPQVLQDSRYQTFDAHHRPQGLVARPSFAQGPLEAFRYAYPSFSGSVGDFVRACSTIKDLRRKRLLPKWLYDDFIRAFVDGFVPYIQTLDDDEESLSAYQWYVEYVDRPAYQGGVVTRENLYLVLKIYNSEYKLARESVLESGIPFPEVAQRRLSEQSAALNMSGGPNTPVAQKSNPNPKPHLETRASGGTPSKPALSSVHSSPAEQPIPSKINVSGHGGQQPVNEVHTYNAAPPAPSLPLANEDKGKQRLTNNAASSPRNPPASAPAIQRHANALQDDEDITFLSSTPRPRTANPLKEIIKETNTNSTTTLLPQKAAPNPLLPEQQRAPSSSKPTKDAIIAETPPRNIAGPPPKRTTQHPAVRRSLPASFSDGRRPPPASMPIKASVPLTTSPAASPAAGGTPKSSLTSFFQERRVKKPKQKTAMTEQERRKLAVAKMERMAREGRYKSPSSTMPPRS</sequence>
<feature type="compositionally biased region" description="Basic and acidic residues" evidence="1">
    <location>
        <begin position="357"/>
        <end position="369"/>
    </location>
</feature>
<feature type="compositionally biased region" description="Polar residues" evidence="1">
    <location>
        <begin position="145"/>
        <end position="155"/>
    </location>
</feature>
<name>A0AAJ0AWQ5_9PEZI</name>
<feature type="compositionally biased region" description="Low complexity" evidence="1">
    <location>
        <begin position="945"/>
        <end position="966"/>
    </location>
</feature>
<dbReference type="Proteomes" id="UP001224890">
    <property type="component" value="Unassembled WGS sequence"/>
</dbReference>
<dbReference type="EMBL" id="JAHMHR010000006">
    <property type="protein sequence ID" value="KAK1690245.1"/>
    <property type="molecule type" value="Genomic_DNA"/>
</dbReference>
<gene>
    <name evidence="2" type="ORF">BDP55DRAFT_342761</name>
</gene>
<protein>
    <submittedName>
        <fullName evidence="2">Uncharacterized protein</fullName>
    </submittedName>
</protein>
<feature type="region of interest" description="Disordered" evidence="1">
    <location>
        <begin position="342"/>
        <end position="369"/>
    </location>
</feature>
<feature type="region of interest" description="Disordered" evidence="1">
    <location>
        <begin position="507"/>
        <end position="560"/>
    </location>
</feature>
<accession>A0AAJ0AWQ5</accession>
<feature type="compositionally biased region" description="Polar residues" evidence="1">
    <location>
        <begin position="1009"/>
        <end position="1018"/>
    </location>
</feature>
<feature type="compositionally biased region" description="Low complexity" evidence="1">
    <location>
        <begin position="518"/>
        <end position="528"/>
    </location>
</feature>
<proteinExistence type="predicted"/>
<feature type="compositionally biased region" description="Polar residues" evidence="1">
    <location>
        <begin position="90"/>
        <end position="107"/>
    </location>
</feature>